<keyword evidence="2" id="KW-1185">Reference proteome</keyword>
<dbReference type="EMBL" id="MG962366">
    <property type="protein sequence ID" value="AVO25041.1"/>
    <property type="molecule type" value="Genomic_DNA"/>
</dbReference>
<accession>A0A2P1JXG2</accession>
<reference evidence="2" key="1">
    <citation type="submission" date="2018-02" db="EMBL/GenBank/DDBJ databases">
        <authorList>
            <person name="Cohen D.B."/>
            <person name="Kent A.D."/>
        </authorList>
    </citation>
    <scope>NUCLEOTIDE SEQUENCE [LARGE SCALE GENOMIC DNA]</scope>
</reference>
<organism evidence="1 2">
    <name type="scientific">Rhodococcus phage Finch</name>
    <dbReference type="NCBI Taxonomy" id="2094144"/>
    <lineage>
        <taxon>Viruses</taxon>
        <taxon>Duplodnaviria</taxon>
        <taxon>Heunggongvirae</taxon>
        <taxon>Uroviricota</taxon>
        <taxon>Caudoviricetes</taxon>
        <taxon>Finchvirus</taxon>
        <taxon>Finchvirus finch</taxon>
    </lineage>
</organism>
<evidence type="ECO:0000313" key="1">
    <source>
        <dbReference type="EMBL" id="AVO25041.1"/>
    </source>
</evidence>
<dbReference type="GeneID" id="64766362"/>
<dbReference type="RefSeq" id="YP_010059131.1">
    <property type="nucleotide sequence ID" value="NC_054724.1"/>
</dbReference>
<protein>
    <submittedName>
        <fullName evidence="1">Uncharacterized protein</fullName>
    </submittedName>
</protein>
<dbReference type="Proteomes" id="UP000241290">
    <property type="component" value="Genome"/>
</dbReference>
<proteinExistence type="predicted"/>
<dbReference type="KEGG" id="vg:64766362"/>
<sequence>MGEIILSFEWIDRDFDFTEMPESRHGPGWYEGSCLNCDAETNGTAPVLREWAYAHHPECPGRNAPQTSAEYTSNAGHDYIANGFAHYRRMVATHDSYRFQVIKHALEAGWTDDQIMKGLHGE</sequence>
<gene>
    <name evidence="1" type="primary">109</name>
    <name evidence="1" type="ORF">SEA_FINCH_109</name>
</gene>
<evidence type="ECO:0000313" key="2">
    <source>
        <dbReference type="Proteomes" id="UP000241290"/>
    </source>
</evidence>
<name>A0A2P1JXG2_9CAUD</name>